<evidence type="ECO:0000313" key="4">
    <source>
        <dbReference type="Proteomes" id="UP000199029"/>
    </source>
</evidence>
<evidence type="ECO:0000259" key="2">
    <source>
        <dbReference type="Pfam" id="PF06724"/>
    </source>
</evidence>
<accession>A0A1I5WM35</accession>
<feature type="transmembrane region" description="Helical" evidence="1">
    <location>
        <begin position="25"/>
        <end position="48"/>
    </location>
</feature>
<feature type="transmembrane region" description="Helical" evidence="1">
    <location>
        <begin position="197"/>
        <end position="221"/>
    </location>
</feature>
<dbReference type="OrthoDB" id="5702018at2"/>
<dbReference type="Pfam" id="PF06724">
    <property type="entry name" value="DUF1206"/>
    <property type="match status" value="3"/>
</dbReference>
<protein>
    <recommendedName>
        <fullName evidence="2">DUF1206 domain-containing protein</fullName>
    </recommendedName>
</protein>
<dbReference type="InterPro" id="IPR009597">
    <property type="entry name" value="DUF1206"/>
</dbReference>
<organism evidence="3 4">
    <name type="scientific">Hymenobacter arizonensis</name>
    <name type="common">Siccationidurans arizonensis</name>
    <dbReference type="NCBI Taxonomy" id="1227077"/>
    <lineage>
        <taxon>Bacteria</taxon>
        <taxon>Pseudomonadati</taxon>
        <taxon>Bacteroidota</taxon>
        <taxon>Cytophagia</taxon>
        <taxon>Cytophagales</taxon>
        <taxon>Hymenobacteraceae</taxon>
        <taxon>Hymenobacter</taxon>
    </lineage>
</organism>
<feature type="transmembrane region" description="Helical" evidence="1">
    <location>
        <begin position="109"/>
        <end position="130"/>
    </location>
</feature>
<keyword evidence="1" id="KW-1133">Transmembrane helix</keyword>
<gene>
    <name evidence="3" type="ORF">SAMN04515668_1388</name>
</gene>
<dbReference type="STRING" id="1227077.SAMN04515668_1388"/>
<dbReference type="RefSeq" id="WP_092670468.1">
    <property type="nucleotide sequence ID" value="NZ_FOXS01000002.1"/>
</dbReference>
<proteinExistence type="predicted"/>
<reference evidence="4" key="1">
    <citation type="submission" date="2016-10" db="EMBL/GenBank/DDBJ databases">
        <authorList>
            <person name="Varghese N."/>
            <person name="Submissions S."/>
        </authorList>
    </citation>
    <scope>NUCLEOTIDE SEQUENCE [LARGE SCALE GENOMIC DNA]</scope>
    <source>
        <strain evidence="4">OR362-8,ATCC BAA-1266,JCM 13504</strain>
    </source>
</reference>
<feature type="domain" description="DUF1206" evidence="2">
    <location>
        <begin position="111"/>
        <end position="178"/>
    </location>
</feature>
<name>A0A1I5WM35_HYMAR</name>
<feature type="transmembrane region" description="Helical" evidence="1">
    <location>
        <begin position="68"/>
        <end position="88"/>
    </location>
</feature>
<keyword evidence="4" id="KW-1185">Reference proteome</keyword>
<feature type="domain" description="DUF1206" evidence="2">
    <location>
        <begin position="25"/>
        <end position="93"/>
    </location>
</feature>
<keyword evidence="1" id="KW-0472">Membrane</keyword>
<dbReference type="EMBL" id="FOXS01000002">
    <property type="protein sequence ID" value="SFQ20740.1"/>
    <property type="molecule type" value="Genomic_DNA"/>
</dbReference>
<evidence type="ECO:0000313" key="3">
    <source>
        <dbReference type="EMBL" id="SFQ20740.1"/>
    </source>
</evidence>
<keyword evidence="1" id="KW-0812">Transmembrane</keyword>
<dbReference type="AlphaFoldDB" id="A0A1I5WM35"/>
<evidence type="ECO:0000256" key="1">
    <source>
        <dbReference type="SAM" id="Phobius"/>
    </source>
</evidence>
<feature type="domain" description="DUF1206" evidence="2">
    <location>
        <begin position="204"/>
        <end position="270"/>
    </location>
</feature>
<feature type="transmembrane region" description="Helical" evidence="1">
    <location>
        <begin position="241"/>
        <end position="266"/>
    </location>
</feature>
<sequence length="276" mass="28970">MSATDTLLSAVPQSPSAGIKTMARFGFAAIGIVYILMGVLALLAATGLGGGARPDREEAVQRLQDLPAGNIMLGLIAFGLLGYIVWRFTQAIRDTEDKGTGLKGVGTRLWYIASGLLYAGLALYAGRLALNGRTERGADTSQTLTAKVLGWPGGDWLIIILGVVIIGVAIFQVYRAYSGKFQKDVNASGLSANQEQLVYRAGQVGFTARGLVLAILGYFFVQAGQQSRASAVGGTGEAFDFLAEMGPVVLGTVAAGLVAYGLFMLVQARYPVLRGI</sequence>
<dbReference type="Proteomes" id="UP000199029">
    <property type="component" value="Unassembled WGS sequence"/>
</dbReference>
<feature type="transmembrane region" description="Helical" evidence="1">
    <location>
        <begin position="156"/>
        <end position="177"/>
    </location>
</feature>